<dbReference type="AlphaFoldDB" id="A0AAD4GRS6"/>
<feature type="domain" description="N-acetyltransferase" evidence="1">
    <location>
        <begin position="167"/>
        <end position="248"/>
    </location>
</feature>
<dbReference type="InterPro" id="IPR052523">
    <property type="entry name" value="Trichothecene_AcTrans"/>
</dbReference>
<dbReference type="Gene3D" id="3.40.630.30">
    <property type="match status" value="1"/>
</dbReference>
<sequence length="254" mass="28717">MAPNPLQLYRVHTDALSIAEVARTVTVSFSHDPLIHWLRPGAPLWARNDARTQAWQYRRIQRALLDGIVFRSASTAQLKYVFRSGGETPKQASVTTGCGPDEATDAGVVALLFPSKRTVIGRLKTVFLSLKLWVLDIIRPVVDGGTNMERVEQMMNSHKLMMDRIKSIHHLDNVWYLEVLAVHPSLQSRGLGGKAMNWLLDYINHEPLVLECTSEKNIGFYEALGFRVVEEVNLADNEGAVKCWIMLRDARRKE</sequence>
<protein>
    <recommendedName>
        <fullName evidence="1">N-acetyltransferase domain-containing protein</fullName>
    </recommendedName>
</protein>
<dbReference type="Pfam" id="PF00583">
    <property type="entry name" value="Acetyltransf_1"/>
    <property type="match status" value="1"/>
</dbReference>
<dbReference type="PROSITE" id="PS51186">
    <property type="entry name" value="GNAT"/>
    <property type="match status" value="1"/>
</dbReference>
<dbReference type="PANTHER" id="PTHR42791">
    <property type="entry name" value="GNAT FAMILY ACETYLTRANSFERASE"/>
    <property type="match status" value="1"/>
</dbReference>
<evidence type="ECO:0000313" key="2">
    <source>
        <dbReference type="EMBL" id="KAF9886872.1"/>
    </source>
</evidence>
<evidence type="ECO:0000259" key="1">
    <source>
        <dbReference type="PROSITE" id="PS51186"/>
    </source>
</evidence>
<dbReference type="Proteomes" id="UP001194746">
    <property type="component" value="Unassembled WGS sequence"/>
</dbReference>
<dbReference type="SUPFAM" id="SSF55729">
    <property type="entry name" value="Acyl-CoA N-acyltransferases (Nat)"/>
    <property type="match status" value="1"/>
</dbReference>
<name>A0AAD4GRS6_ASPNN</name>
<reference evidence="2" key="1">
    <citation type="journal article" date="2019" name="Beilstein J. Org. Chem.">
        <title>Nanangenines: drimane sesquiterpenoids as the dominant metabolite cohort of a novel Australian fungus, Aspergillus nanangensis.</title>
        <authorList>
            <person name="Lacey H.J."/>
            <person name="Gilchrist C.L.M."/>
            <person name="Crombie A."/>
            <person name="Kalaitzis J.A."/>
            <person name="Vuong D."/>
            <person name="Rutledge P.J."/>
            <person name="Turner P."/>
            <person name="Pitt J.I."/>
            <person name="Lacey E."/>
            <person name="Chooi Y.H."/>
            <person name="Piggott A.M."/>
        </authorList>
    </citation>
    <scope>NUCLEOTIDE SEQUENCE</scope>
    <source>
        <strain evidence="2">MST-FP2251</strain>
    </source>
</reference>
<dbReference type="InterPro" id="IPR000182">
    <property type="entry name" value="GNAT_dom"/>
</dbReference>
<reference evidence="2" key="2">
    <citation type="submission" date="2020-02" db="EMBL/GenBank/DDBJ databases">
        <authorList>
            <person name="Gilchrist C.L.M."/>
            <person name="Chooi Y.-H."/>
        </authorList>
    </citation>
    <scope>NUCLEOTIDE SEQUENCE</scope>
    <source>
        <strain evidence="2">MST-FP2251</strain>
    </source>
</reference>
<evidence type="ECO:0000313" key="3">
    <source>
        <dbReference type="Proteomes" id="UP001194746"/>
    </source>
</evidence>
<keyword evidence="3" id="KW-1185">Reference proteome</keyword>
<dbReference type="GO" id="GO:0016747">
    <property type="term" value="F:acyltransferase activity, transferring groups other than amino-acyl groups"/>
    <property type="evidence" value="ECO:0007669"/>
    <property type="project" value="InterPro"/>
</dbReference>
<dbReference type="InterPro" id="IPR016181">
    <property type="entry name" value="Acyl_CoA_acyltransferase"/>
</dbReference>
<proteinExistence type="predicted"/>
<organism evidence="2 3">
    <name type="scientific">Aspergillus nanangensis</name>
    <dbReference type="NCBI Taxonomy" id="2582783"/>
    <lineage>
        <taxon>Eukaryota</taxon>
        <taxon>Fungi</taxon>
        <taxon>Dikarya</taxon>
        <taxon>Ascomycota</taxon>
        <taxon>Pezizomycotina</taxon>
        <taxon>Eurotiomycetes</taxon>
        <taxon>Eurotiomycetidae</taxon>
        <taxon>Eurotiales</taxon>
        <taxon>Aspergillaceae</taxon>
        <taxon>Aspergillus</taxon>
        <taxon>Aspergillus subgen. Circumdati</taxon>
    </lineage>
</organism>
<dbReference type="EMBL" id="VCAU01000070">
    <property type="protein sequence ID" value="KAF9886872.1"/>
    <property type="molecule type" value="Genomic_DNA"/>
</dbReference>
<gene>
    <name evidence="2" type="ORF">FE257_010995</name>
</gene>
<dbReference type="PANTHER" id="PTHR42791:SF1">
    <property type="entry name" value="N-ACETYLTRANSFERASE DOMAIN-CONTAINING PROTEIN"/>
    <property type="match status" value="1"/>
</dbReference>
<comment type="caution">
    <text evidence="2">The sequence shown here is derived from an EMBL/GenBank/DDBJ whole genome shotgun (WGS) entry which is preliminary data.</text>
</comment>
<dbReference type="CDD" id="cd04301">
    <property type="entry name" value="NAT_SF"/>
    <property type="match status" value="1"/>
</dbReference>
<accession>A0AAD4GRS6</accession>